<feature type="transmembrane region" description="Helical" evidence="1">
    <location>
        <begin position="141"/>
        <end position="165"/>
    </location>
</feature>
<reference evidence="2 3" key="1">
    <citation type="submission" date="2020-08" db="EMBL/GenBank/DDBJ databases">
        <authorList>
            <person name="Newling K."/>
            <person name="Davey J."/>
            <person name="Forrester S."/>
        </authorList>
    </citation>
    <scope>NUCLEOTIDE SEQUENCE [LARGE SCALE GENOMIC DNA]</scope>
    <source>
        <strain evidence="3">Crithidia deanei Carvalho (ATCC PRA-265)</strain>
    </source>
</reference>
<dbReference type="EMBL" id="LR877149">
    <property type="protein sequence ID" value="CAD2215669.1"/>
    <property type="molecule type" value="Genomic_DNA"/>
</dbReference>
<keyword evidence="3" id="KW-1185">Reference proteome</keyword>
<evidence type="ECO:0000313" key="3">
    <source>
        <dbReference type="Proteomes" id="UP000515908"/>
    </source>
</evidence>
<feature type="transmembrane region" description="Helical" evidence="1">
    <location>
        <begin position="171"/>
        <end position="193"/>
    </location>
</feature>
<feature type="transmembrane region" description="Helical" evidence="1">
    <location>
        <begin position="213"/>
        <end position="237"/>
    </location>
</feature>
<keyword evidence="1" id="KW-0472">Membrane</keyword>
<organism evidence="2 3">
    <name type="scientific">Angomonas deanei</name>
    <dbReference type="NCBI Taxonomy" id="59799"/>
    <lineage>
        <taxon>Eukaryota</taxon>
        <taxon>Discoba</taxon>
        <taxon>Euglenozoa</taxon>
        <taxon>Kinetoplastea</taxon>
        <taxon>Metakinetoplastina</taxon>
        <taxon>Trypanosomatida</taxon>
        <taxon>Trypanosomatidae</taxon>
        <taxon>Strigomonadinae</taxon>
        <taxon>Angomonas</taxon>
    </lineage>
</organism>
<sequence length="246" mass="27480">MNFFRIASVVPGVVVGFLHESFFPVLEFARHLLDGLIVPPHVLPSLREGAGTGELGVYLVCVQTGVVVGNFVHLVPHTHLDKEEIANTRLVIHLTVRKTFVYFTCKVQTFPHTSPAVGHDTESSFQNGRYHSNIRSVKKKVVVIVILLGTVYAGHPLLVLGAIHGENIKELALGCRFSFLDVCLQSFVLLTVLRQHLQRALKFRVLQIKRVLLLHHVRLLLLGRLLLLPFVGLGSLLHLQRDLNIV</sequence>
<protein>
    <submittedName>
        <fullName evidence="2">Uncharacterized protein</fullName>
    </submittedName>
</protein>
<dbReference type="Proteomes" id="UP000515908">
    <property type="component" value="Chromosome 05"/>
</dbReference>
<accession>A0A7G2C7V7</accession>
<dbReference type="VEuPathDB" id="TriTrypDB:ADEAN_000312400"/>
<evidence type="ECO:0000256" key="1">
    <source>
        <dbReference type="SAM" id="Phobius"/>
    </source>
</evidence>
<gene>
    <name evidence="2" type="ORF">ADEAN_000312400</name>
</gene>
<keyword evidence="1" id="KW-0812">Transmembrane</keyword>
<dbReference type="AlphaFoldDB" id="A0A7G2C7V7"/>
<name>A0A7G2C7V7_9TRYP</name>
<evidence type="ECO:0000313" key="2">
    <source>
        <dbReference type="EMBL" id="CAD2215669.1"/>
    </source>
</evidence>
<keyword evidence="1" id="KW-1133">Transmembrane helix</keyword>
<proteinExistence type="predicted"/>